<sequence>MNSQVTIPQGEQKVTVELTVKQAMALTGLRFNQNPDLAADARRQLKKSLERTLLHSDNNKVHYHELNL</sequence>
<dbReference type="KEGG" id="paun:MJA45_22435"/>
<dbReference type="AlphaFoldDB" id="A0AA96LEW8"/>
<gene>
    <name evidence="1" type="ORF">MJA45_22435</name>
</gene>
<evidence type="ECO:0000313" key="1">
    <source>
        <dbReference type="EMBL" id="WNQ10352.1"/>
    </source>
</evidence>
<dbReference type="Proteomes" id="UP001305702">
    <property type="component" value="Chromosome"/>
</dbReference>
<keyword evidence="2" id="KW-1185">Reference proteome</keyword>
<reference evidence="1 2" key="1">
    <citation type="submission" date="2022-02" db="EMBL/GenBank/DDBJ databases">
        <title>Paenibacillus sp. MBLB1776 Whole Genome Shotgun Sequencing.</title>
        <authorList>
            <person name="Hwang C.Y."/>
            <person name="Cho E.-S."/>
            <person name="Seo M.-J."/>
        </authorList>
    </citation>
    <scope>NUCLEOTIDE SEQUENCE [LARGE SCALE GENOMIC DNA]</scope>
    <source>
        <strain evidence="1 2">MBLB1776</strain>
    </source>
</reference>
<dbReference type="EMBL" id="CP130318">
    <property type="protein sequence ID" value="WNQ10352.1"/>
    <property type="molecule type" value="Genomic_DNA"/>
</dbReference>
<name>A0AA96LEW8_9BACL</name>
<dbReference type="RefSeq" id="WP_315604126.1">
    <property type="nucleotide sequence ID" value="NZ_CP130318.1"/>
</dbReference>
<evidence type="ECO:0000313" key="2">
    <source>
        <dbReference type="Proteomes" id="UP001305702"/>
    </source>
</evidence>
<proteinExistence type="predicted"/>
<organism evidence="1 2">
    <name type="scientific">Paenibacillus aurantius</name>
    <dbReference type="NCBI Taxonomy" id="2918900"/>
    <lineage>
        <taxon>Bacteria</taxon>
        <taxon>Bacillati</taxon>
        <taxon>Bacillota</taxon>
        <taxon>Bacilli</taxon>
        <taxon>Bacillales</taxon>
        <taxon>Paenibacillaceae</taxon>
        <taxon>Paenibacillus</taxon>
    </lineage>
</organism>
<protein>
    <submittedName>
        <fullName evidence="1">Uncharacterized protein</fullName>
    </submittedName>
</protein>
<accession>A0AA96LEW8</accession>